<accession>K0KPU9</accession>
<protein>
    <submittedName>
        <fullName evidence="1">Uncharacterized protein</fullName>
    </submittedName>
</protein>
<reference evidence="1 2" key="1">
    <citation type="journal article" date="2012" name="Eukaryot. Cell">
        <title>Draft genome sequence of Wickerhamomyces ciferrii NRRL Y-1031 F-60-10.</title>
        <authorList>
            <person name="Schneider J."/>
            <person name="Andrea H."/>
            <person name="Blom J."/>
            <person name="Jaenicke S."/>
            <person name="Ruckert C."/>
            <person name="Schorsch C."/>
            <person name="Szczepanowski R."/>
            <person name="Farwick M."/>
            <person name="Goesmann A."/>
            <person name="Puhler A."/>
            <person name="Schaffer S."/>
            <person name="Tauch A."/>
            <person name="Kohler T."/>
            <person name="Brinkrolf K."/>
        </authorList>
    </citation>
    <scope>NUCLEOTIDE SEQUENCE [LARGE SCALE GENOMIC DNA]</scope>
    <source>
        <strain evidence="2">ATCC 14091 / BCRC 22168 / CBS 111 / JCM 3599 / NBRC 0793 / NRRL Y-1031 F-60-10</strain>
    </source>
</reference>
<dbReference type="InParanoid" id="K0KPU9"/>
<keyword evidence="2" id="KW-1185">Reference proteome</keyword>
<dbReference type="HOGENOM" id="CLU_541017_0_0_1"/>
<dbReference type="Proteomes" id="UP000009328">
    <property type="component" value="Unassembled WGS sequence"/>
</dbReference>
<comment type="caution">
    <text evidence="1">The sequence shown here is derived from an EMBL/GenBank/DDBJ whole genome shotgun (WGS) entry which is preliminary data.</text>
</comment>
<name>K0KPU9_WICCF</name>
<gene>
    <name evidence="1" type="ORF">BN7_2992</name>
</gene>
<dbReference type="EMBL" id="CAIF01000078">
    <property type="protein sequence ID" value="CCH43444.1"/>
    <property type="molecule type" value="Genomic_DNA"/>
</dbReference>
<sequence>MSDQILKPTKIARVMDILLKVVSVEKVAHVLSRLTGSKKFNFREPDKKGVTDLVEFYYRWTIQWQFERLVTWKIKKLGVLINFHLIKRVSDISTKIIDKLQVSSFPNLFTFLRSFKISRYGTSITPVTGFKSCFPIEIWSLIVDFGADPGNLLRVNKELFGTFAPRLYRSIHIDIVLSSLDPLKLYYGHYVKHGGTYPYQTSDFYKLYERYQNSGSFDYEFLDTVHRNSKNNTTKSFIINDKGVKVYIETRIIKKFCKVLLFYENVLINESSIMKKFIKELSGNILVLNGMKCLLESLEVNQTIQSMSQDKNLKVIRCKTEPLDTFEHCLCYETYIERDKSFIWEESWYLEKYERCAQPFASSLFPDSVFFKELLILGVIFDQFKSFENRRMFSLIQVSRELQILDPFKYWNSTLDRPIYKKKGPARLKGPGTIKIENRTFFTKATTIGFLSGLMKAFSSKINDSKIDSNSSLFITGLVLNPDVNQDAREVGAKVTFDTYSIIINKAK</sequence>
<evidence type="ECO:0000313" key="1">
    <source>
        <dbReference type="EMBL" id="CCH43444.1"/>
    </source>
</evidence>
<organism evidence="1 2">
    <name type="scientific">Wickerhamomyces ciferrii (strain ATCC 14091 / BCRC 22168 / CBS 111 / JCM 3599 / NBRC 0793 / NRRL Y-1031 F-60-10)</name>
    <name type="common">Yeast</name>
    <name type="synonym">Pichia ciferrii</name>
    <dbReference type="NCBI Taxonomy" id="1206466"/>
    <lineage>
        <taxon>Eukaryota</taxon>
        <taxon>Fungi</taxon>
        <taxon>Dikarya</taxon>
        <taxon>Ascomycota</taxon>
        <taxon>Saccharomycotina</taxon>
        <taxon>Saccharomycetes</taxon>
        <taxon>Phaffomycetales</taxon>
        <taxon>Wickerhamomycetaceae</taxon>
        <taxon>Wickerhamomyces</taxon>
    </lineage>
</organism>
<evidence type="ECO:0000313" key="2">
    <source>
        <dbReference type="Proteomes" id="UP000009328"/>
    </source>
</evidence>
<proteinExistence type="predicted"/>
<dbReference type="AlphaFoldDB" id="K0KPU9"/>